<organism evidence="3 4">
    <name type="scientific">Cloeon dipterum</name>
    <dbReference type="NCBI Taxonomy" id="197152"/>
    <lineage>
        <taxon>Eukaryota</taxon>
        <taxon>Metazoa</taxon>
        <taxon>Ecdysozoa</taxon>
        <taxon>Arthropoda</taxon>
        <taxon>Hexapoda</taxon>
        <taxon>Insecta</taxon>
        <taxon>Pterygota</taxon>
        <taxon>Palaeoptera</taxon>
        <taxon>Ephemeroptera</taxon>
        <taxon>Pisciforma</taxon>
        <taxon>Baetidae</taxon>
        <taxon>Cloeon</taxon>
    </lineage>
</organism>
<name>A0A8S1CCM8_9INSE</name>
<feature type="compositionally biased region" description="Acidic residues" evidence="1">
    <location>
        <begin position="395"/>
        <end position="405"/>
    </location>
</feature>
<protein>
    <recommendedName>
        <fullName evidence="2">BPL/LPL catalytic domain-containing protein</fullName>
    </recommendedName>
</protein>
<dbReference type="Pfam" id="PF02237">
    <property type="entry name" value="BPL_C"/>
    <property type="match status" value="1"/>
</dbReference>
<dbReference type="PANTHER" id="PTHR12835">
    <property type="entry name" value="BIOTIN PROTEIN LIGASE"/>
    <property type="match status" value="1"/>
</dbReference>
<dbReference type="PROSITE" id="PS51733">
    <property type="entry name" value="BPL_LPL_CATALYTIC"/>
    <property type="match status" value="1"/>
</dbReference>
<dbReference type="GO" id="GO:0004077">
    <property type="term" value="F:biotin--[biotin carboxyl-carrier protein] ligase activity"/>
    <property type="evidence" value="ECO:0007669"/>
    <property type="project" value="TreeGrafter"/>
</dbReference>
<evidence type="ECO:0000259" key="2">
    <source>
        <dbReference type="PROSITE" id="PS51733"/>
    </source>
</evidence>
<dbReference type="InterPro" id="IPR004143">
    <property type="entry name" value="BPL_LPL_catalytic"/>
</dbReference>
<dbReference type="Gene3D" id="3.30.930.10">
    <property type="entry name" value="Bira Bifunctional Protein, Domain 2"/>
    <property type="match status" value="1"/>
</dbReference>
<dbReference type="EMBL" id="CADEPI010000023">
    <property type="protein sequence ID" value="CAB3366135.1"/>
    <property type="molecule type" value="Genomic_DNA"/>
</dbReference>
<keyword evidence="4" id="KW-1185">Reference proteome</keyword>
<gene>
    <name evidence="3" type="ORF">CLODIP_2_CD16152</name>
</gene>
<sequence>MFLSFFYAAATWVQSSRLAELHSRILQITAQNGSLVLYKVPEVIHSDFENRGIDAQVPSVTSKFCENNDCAKLGDLLWSYNSKRLCSVFPKQSICANRWIKFSTDQGEFPINIASEDLVLEEDRLHVMIEADYQFTEGRHCFQAEFVKLERFGLLHAWKAGEYFGILLETDANHLTRLGLSFLQNILSLDDGMEVLRIQTVDVIGKPCPMLNADCIPAPRSLPMGSETSNEKDECDTRFAVESMAGLLMSPIQWKSHVELLQGFSRAVNDADGSVGLMLSADRVANLVPIATDPPTPPSSPRNGSVHSEAPKIIELDKVNVDQSSNVPLPLPQAEINDNKSVISGITSHSESFYSCASQDMGKLTESLEQLNKALSSITDETNEDEAAETKAEPAETEAEAAETEDVVPLQPLESNFLTAGKGQPLTKPSFKGSTASLPSATPKSRSPTTPIKCPNVLIYCDNTEVNESIKSLLRQTIKRYRYTVYNVNAEQMKSNAWQKSTALVVVHGNIPDNLAPTIISYLVTGGKVLSIASDLIFVPFPDLQKCELQENELVTFSYQKWKQIRLLNNIFSNSPALPSSLEINDSSGYSHKLNINVLSKDDITNSPSLVLATMVGSGGKMLFSQVHLEVDAQMHQNSNPALYAPLKEHDSARLEIAKEIISGQLGLDCTKDSKEDSFTAAYFLGRHELKMEMLNNLKPKMDAAGGFLQMDNLKIEFVGKGANAGAATSKILPCYLHTCPPHFNTVEYYDNLQTEHLGRLLIYSDVLTSSVDVLAGTPLYHGLAAVTRVQLAGKGRSNNEWLSPEGCAMFSLQLHLPAKSILGQKISLIQHIAALAVCVAIREAPGFDDIDLRLKWPNDIYAGDYAKMGGLVANSTFVGDRVICNIGLGFNLTNSEPTTCLQDLLLELKAKAAPMSLEKYLALTFNKLESLIELAQSSEEGLEEIMTFYHAYWLHSGAEVTVRSEDGKEQRVTVQGLDPYGYLLVRAHDGNQFSVQPDGNSFDMLQDTSVCGVKSRINST</sequence>
<proteinExistence type="predicted"/>
<evidence type="ECO:0000256" key="1">
    <source>
        <dbReference type="SAM" id="MobiDB-lite"/>
    </source>
</evidence>
<dbReference type="InterPro" id="IPR045864">
    <property type="entry name" value="aa-tRNA-synth_II/BPL/LPL"/>
</dbReference>
<dbReference type="OrthoDB" id="10250105at2759"/>
<feature type="compositionally biased region" description="Polar residues" evidence="1">
    <location>
        <begin position="432"/>
        <end position="449"/>
    </location>
</feature>
<dbReference type="SUPFAM" id="SSF55681">
    <property type="entry name" value="Class II aaRS and biotin synthetases"/>
    <property type="match status" value="1"/>
</dbReference>
<dbReference type="GO" id="GO:0005737">
    <property type="term" value="C:cytoplasm"/>
    <property type="evidence" value="ECO:0007669"/>
    <property type="project" value="TreeGrafter"/>
</dbReference>
<feature type="region of interest" description="Disordered" evidence="1">
    <location>
        <begin position="421"/>
        <end position="449"/>
    </location>
</feature>
<dbReference type="Pfam" id="PF03099">
    <property type="entry name" value="BPL_LplA_LipB"/>
    <property type="match status" value="1"/>
</dbReference>
<feature type="region of interest" description="Disordered" evidence="1">
    <location>
        <begin position="377"/>
        <end position="405"/>
    </location>
</feature>
<dbReference type="PANTHER" id="PTHR12835:SF5">
    <property type="entry name" value="BIOTIN--PROTEIN LIGASE"/>
    <property type="match status" value="1"/>
</dbReference>
<feature type="domain" description="BPL/LPL catalytic" evidence="2">
    <location>
        <begin position="753"/>
        <end position="937"/>
    </location>
</feature>
<dbReference type="AlphaFoldDB" id="A0A8S1CCM8"/>
<dbReference type="InterPro" id="IPR003142">
    <property type="entry name" value="BPL_C"/>
</dbReference>
<dbReference type="Proteomes" id="UP000494165">
    <property type="component" value="Unassembled WGS sequence"/>
</dbReference>
<evidence type="ECO:0000313" key="3">
    <source>
        <dbReference type="EMBL" id="CAB3366135.1"/>
    </source>
</evidence>
<evidence type="ECO:0000313" key="4">
    <source>
        <dbReference type="Proteomes" id="UP000494165"/>
    </source>
</evidence>
<accession>A0A8S1CCM8</accession>
<comment type="caution">
    <text evidence="3">The sequence shown here is derived from an EMBL/GenBank/DDBJ whole genome shotgun (WGS) entry which is preliminary data.</text>
</comment>
<reference evidence="3 4" key="1">
    <citation type="submission" date="2020-04" db="EMBL/GenBank/DDBJ databases">
        <authorList>
            <person name="Alioto T."/>
            <person name="Alioto T."/>
            <person name="Gomez Garrido J."/>
        </authorList>
    </citation>
    <scope>NUCLEOTIDE SEQUENCE [LARGE SCALE GENOMIC DNA]</scope>
</reference>